<feature type="domain" description="HTH tetR-type" evidence="5">
    <location>
        <begin position="3"/>
        <end position="63"/>
    </location>
</feature>
<evidence type="ECO:0000313" key="7">
    <source>
        <dbReference type="Proteomes" id="UP001058184"/>
    </source>
</evidence>
<keyword evidence="7" id="KW-1185">Reference proteome</keyword>
<dbReference type="PANTHER" id="PTHR47506">
    <property type="entry name" value="TRANSCRIPTIONAL REGULATORY PROTEIN"/>
    <property type="match status" value="1"/>
</dbReference>
<dbReference type="SUPFAM" id="SSF46689">
    <property type="entry name" value="Homeodomain-like"/>
    <property type="match status" value="1"/>
</dbReference>
<accession>A0ABY5WT30</accession>
<dbReference type="EMBL" id="CP081078">
    <property type="protein sequence ID" value="UWQ57484.1"/>
    <property type="molecule type" value="Genomic_DNA"/>
</dbReference>
<protein>
    <submittedName>
        <fullName evidence="6">TetR/AcrR family transcriptional regulator</fullName>
    </submittedName>
</protein>
<evidence type="ECO:0000313" key="6">
    <source>
        <dbReference type="EMBL" id="UWQ57484.1"/>
    </source>
</evidence>
<sequence length="194" mass="21431">MRPNKRDELVSKALEVFYHGGFHATGMDTLVKETGISKTSIYKHFRTKNDLIIAVLRLRDENFRSWLFNRMEALSDTPAGQLLAMFTALGEWFGKPEFAGCMFIKASAEFQDRAHPVYQQSTEHKQMLLKHFTGLAKAAGASDASGLARQLLTLKEGAIVLAAMSVTPDPAEDARHTARMLLKPHLAEGLTAAG</sequence>
<gene>
    <name evidence="6" type="ORF">K3722_13280</name>
</gene>
<dbReference type="InterPro" id="IPR036271">
    <property type="entry name" value="Tet_transcr_reg_TetR-rel_C_sf"/>
</dbReference>
<keyword evidence="1" id="KW-0805">Transcription regulation</keyword>
<keyword evidence="3" id="KW-0804">Transcription</keyword>
<dbReference type="PROSITE" id="PS50977">
    <property type="entry name" value="HTH_TETR_2"/>
    <property type="match status" value="1"/>
</dbReference>
<dbReference type="RefSeq" id="WP_260000791.1">
    <property type="nucleotide sequence ID" value="NZ_CP081078.1"/>
</dbReference>
<evidence type="ECO:0000256" key="1">
    <source>
        <dbReference type="ARBA" id="ARBA00023015"/>
    </source>
</evidence>
<evidence type="ECO:0000256" key="2">
    <source>
        <dbReference type="ARBA" id="ARBA00023125"/>
    </source>
</evidence>
<feature type="DNA-binding region" description="H-T-H motif" evidence="4">
    <location>
        <begin position="26"/>
        <end position="45"/>
    </location>
</feature>
<evidence type="ECO:0000259" key="5">
    <source>
        <dbReference type="PROSITE" id="PS50977"/>
    </source>
</evidence>
<keyword evidence="2 4" id="KW-0238">DNA-binding</keyword>
<dbReference type="SUPFAM" id="SSF48498">
    <property type="entry name" value="Tetracyclin repressor-like, C-terminal domain"/>
    <property type="match status" value="1"/>
</dbReference>
<dbReference type="Gene3D" id="1.10.357.10">
    <property type="entry name" value="Tetracycline Repressor, domain 2"/>
    <property type="match status" value="1"/>
</dbReference>
<dbReference type="InterPro" id="IPR001647">
    <property type="entry name" value="HTH_TetR"/>
</dbReference>
<evidence type="ECO:0000256" key="4">
    <source>
        <dbReference type="PROSITE-ProRule" id="PRU00335"/>
    </source>
</evidence>
<dbReference type="PRINTS" id="PR00455">
    <property type="entry name" value="HTHTETR"/>
</dbReference>
<dbReference type="Proteomes" id="UP001058184">
    <property type="component" value="Chromosome"/>
</dbReference>
<name>A0ABY5WT30_LEICA</name>
<dbReference type="InterPro" id="IPR009057">
    <property type="entry name" value="Homeodomain-like_sf"/>
</dbReference>
<organism evidence="6 7">
    <name type="scientific">Leisingera caerulea</name>
    <name type="common">Phaeobacter caeruleus</name>
    <dbReference type="NCBI Taxonomy" id="506591"/>
    <lineage>
        <taxon>Bacteria</taxon>
        <taxon>Pseudomonadati</taxon>
        <taxon>Pseudomonadota</taxon>
        <taxon>Alphaproteobacteria</taxon>
        <taxon>Rhodobacterales</taxon>
        <taxon>Roseobacteraceae</taxon>
        <taxon>Leisingera</taxon>
    </lineage>
</organism>
<dbReference type="Pfam" id="PF00440">
    <property type="entry name" value="TetR_N"/>
    <property type="match status" value="1"/>
</dbReference>
<proteinExistence type="predicted"/>
<reference evidence="6" key="1">
    <citation type="submission" date="2021-08" db="EMBL/GenBank/DDBJ databases">
        <authorList>
            <person name="Nwanade C."/>
            <person name="Wang M."/>
            <person name="Masoudi A."/>
            <person name="Yu Z."/>
            <person name="Liu J."/>
        </authorList>
    </citation>
    <scope>NUCLEOTIDE SEQUENCE</scope>
    <source>
        <strain evidence="6">S141</strain>
    </source>
</reference>
<evidence type="ECO:0000256" key="3">
    <source>
        <dbReference type="ARBA" id="ARBA00023163"/>
    </source>
</evidence>
<dbReference type="PANTHER" id="PTHR47506:SF1">
    <property type="entry name" value="HTH-TYPE TRANSCRIPTIONAL REGULATOR YJDC"/>
    <property type="match status" value="1"/>
</dbReference>